<keyword evidence="3" id="KW-0804">Transcription</keyword>
<protein>
    <submittedName>
        <fullName evidence="5">Lrp/AsnC family leucine-responsive transcriptional regulator</fullName>
    </submittedName>
</protein>
<dbReference type="CDD" id="cd00090">
    <property type="entry name" value="HTH_ARSR"/>
    <property type="match status" value="1"/>
</dbReference>
<evidence type="ECO:0000259" key="4">
    <source>
        <dbReference type="PROSITE" id="PS50956"/>
    </source>
</evidence>
<dbReference type="InterPro" id="IPR000485">
    <property type="entry name" value="AsnC-type_HTH_dom"/>
</dbReference>
<evidence type="ECO:0000256" key="2">
    <source>
        <dbReference type="ARBA" id="ARBA00023125"/>
    </source>
</evidence>
<dbReference type="EMBL" id="QGHD01000011">
    <property type="protein sequence ID" value="PWL01154.1"/>
    <property type="molecule type" value="Genomic_DNA"/>
</dbReference>
<gene>
    <name evidence="5" type="ORF">B0H50_11128</name>
</gene>
<dbReference type="Gene3D" id="1.10.10.10">
    <property type="entry name" value="Winged helix-like DNA-binding domain superfamily/Winged helix DNA-binding domain"/>
    <property type="match status" value="1"/>
</dbReference>
<accession>A0ABX5LKK9</accession>
<dbReference type="InterPro" id="IPR011008">
    <property type="entry name" value="Dimeric_a/b-barrel"/>
</dbReference>
<keyword evidence="1" id="KW-0805">Transcription regulation</keyword>
<comment type="caution">
    <text evidence="5">The sequence shown here is derived from an EMBL/GenBank/DDBJ whole genome shotgun (WGS) entry which is preliminary data.</text>
</comment>
<dbReference type="Gene3D" id="3.30.70.920">
    <property type="match status" value="1"/>
</dbReference>
<keyword evidence="6" id="KW-1185">Reference proteome</keyword>
<name>A0ABX5LKK9_9BACT</name>
<dbReference type="PRINTS" id="PR00033">
    <property type="entry name" value="HTHASNC"/>
</dbReference>
<evidence type="ECO:0000313" key="6">
    <source>
        <dbReference type="Proteomes" id="UP000245523"/>
    </source>
</evidence>
<dbReference type="PANTHER" id="PTHR30154:SF34">
    <property type="entry name" value="TRANSCRIPTIONAL REGULATOR AZLB"/>
    <property type="match status" value="1"/>
</dbReference>
<dbReference type="Pfam" id="PF01037">
    <property type="entry name" value="AsnC_trans_reg"/>
    <property type="match status" value="1"/>
</dbReference>
<sequence>MENLDEIDRKILQLMQENAKLTTKELADKIKLSPTPTFERLKRLEREGFIDHYAAVLHPEKTGNGLIAFCNIRLKQHSRTIGLDFIQAVQKIPEVTECYNISGDYDFMIKIYVRDMPHYQEFVLMRLGEIKSIGSLHSIFVIGEIKNSHAIPV</sequence>
<dbReference type="Pfam" id="PF13412">
    <property type="entry name" value="HTH_24"/>
    <property type="match status" value="1"/>
</dbReference>
<dbReference type="PANTHER" id="PTHR30154">
    <property type="entry name" value="LEUCINE-RESPONSIVE REGULATORY PROTEIN"/>
    <property type="match status" value="1"/>
</dbReference>
<dbReference type="SUPFAM" id="SSF54909">
    <property type="entry name" value="Dimeric alpha+beta barrel"/>
    <property type="match status" value="1"/>
</dbReference>
<proteinExistence type="predicted"/>
<evidence type="ECO:0000256" key="1">
    <source>
        <dbReference type="ARBA" id="ARBA00023015"/>
    </source>
</evidence>
<evidence type="ECO:0000256" key="3">
    <source>
        <dbReference type="ARBA" id="ARBA00023163"/>
    </source>
</evidence>
<dbReference type="PROSITE" id="PS50956">
    <property type="entry name" value="HTH_ASNC_2"/>
    <property type="match status" value="1"/>
</dbReference>
<dbReference type="Proteomes" id="UP000245523">
    <property type="component" value="Unassembled WGS sequence"/>
</dbReference>
<dbReference type="SUPFAM" id="SSF46785">
    <property type="entry name" value="Winged helix' DNA-binding domain"/>
    <property type="match status" value="1"/>
</dbReference>
<dbReference type="SMART" id="SM00344">
    <property type="entry name" value="HTH_ASNC"/>
    <property type="match status" value="1"/>
</dbReference>
<evidence type="ECO:0000313" key="5">
    <source>
        <dbReference type="EMBL" id="PWL01154.1"/>
    </source>
</evidence>
<dbReference type="InterPro" id="IPR036390">
    <property type="entry name" value="WH_DNA-bd_sf"/>
</dbReference>
<dbReference type="InterPro" id="IPR011991">
    <property type="entry name" value="ArsR-like_HTH"/>
</dbReference>
<dbReference type="InterPro" id="IPR019888">
    <property type="entry name" value="Tscrpt_reg_AsnC-like"/>
</dbReference>
<reference evidence="5 6" key="1">
    <citation type="submission" date="2018-05" db="EMBL/GenBank/DDBJ databases">
        <title>Animal gut microbial communities from fecal samples from Wisconsin, USA.</title>
        <authorList>
            <person name="Neumann A."/>
        </authorList>
    </citation>
    <scope>NUCLEOTIDE SEQUENCE [LARGE SCALE GENOMIC DNA]</scope>
    <source>
        <strain evidence="5 6">UWS4</strain>
    </source>
</reference>
<dbReference type="RefSeq" id="WP_106198794.1">
    <property type="nucleotide sequence ID" value="NZ_JAXEIU010000047.1"/>
</dbReference>
<dbReference type="InterPro" id="IPR036388">
    <property type="entry name" value="WH-like_DNA-bd_sf"/>
</dbReference>
<keyword evidence="2" id="KW-0238">DNA-binding</keyword>
<dbReference type="InterPro" id="IPR019887">
    <property type="entry name" value="Tscrpt_reg_AsnC/Lrp_C"/>
</dbReference>
<organism evidence="5 6">
    <name type="scientific">Hallerella porci</name>
    <dbReference type="NCBI Taxonomy" id="1945871"/>
    <lineage>
        <taxon>Bacteria</taxon>
        <taxon>Pseudomonadati</taxon>
        <taxon>Fibrobacterota</taxon>
        <taxon>Fibrobacteria</taxon>
        <taxon>Fibrobacterales</taxon>
        <taxon>Fibrobacteraceae</taxon>
        <taxon>Hallerella</taxon>
    </lineage>
</organism>
<feature type="domain" description="HTH asnC-type" evidence="4">
    <location>
        <begin position="4"/>
        <end position="65"/>
    </location>
</feature>